<keyword evidence="1" id="KW-0812">Transmembrane</keyword>
<protein>
    <submittedName>
        <fullName evidence="2">Uncharacterized protein</fullName>
    </submittedName>
</protein>
<keyword evidence="1" id="KW-1133">Transmembrane helix</keyword>
<comment type="caution">
    <text evidence="2">The sequence shown here is derived from an EMBL/GenBank/DDBJ whole genome shotgun (WGS) entry which is preliminary data.</text>
</comment>
<dbReference type="EMBL" id="AZDZ01000014">
    <property type="protein sequence ID" value="KRK79484.1"/>
    <property type="molecule type" value="Genomic_DNA"/>
</dbReference>
<reference evidence="2 3" key="1">
    <citation type="journal article" date="2015" name="Genome Announc.">
        <title>Expanding the biotechnology potential of lactobacilli through comparative genomics of 213 strains and associated genera.</title>
        <authorList>
            <person name="Sun Z."/>
            <person name="Harris H.M."/>
            <person name="McCann A."/>
            <person name="Guo C."/>
            <person name="Argimon S."/>
            <person name="Zhang W."/>
            <person name="Yang X."/>
            <person name="Jeffery I.B."/>
            <person name="Cooney J.C."/>
            <person name="Kagawa T.F."/>
            <person name="Liu W."/>
            <person name="Song Y."/>
            <person name="Salvetti E."/>
            <person name="Wrobel A."/>
            <person name="Rasinkangas P."/>
            <person name="Parkhill J."/>
            <person name="Rea M.C."/>
            <person name="O'Sullivan O."/>
            <person name="Ritari J."/>
            <person name="Douillard F.P."/>
            <person name="Paul Ross R."/>
            <person name="Yang R."/>
            <person name="Briner A.E."/>
            <person name="Felis G.E."/>
            <person name="de Vos W.M."/>
            <person name="Barrangou R."/>
            <person name="Klaenhammer T.R."/>
            <person name="Caufield P.W."/>
            <person name="Cui Y."/>
            <person name="Zhang H."/>
            <person name="O'Toole P.W."/>
        </authorList>
    </citation>
    <scope>NUCLEOTIDE SEQUENCE [LARGE SCALE GENOMIC DNA]</scope>
    <source>
        <strain evidence="2 3">DSM 19682</strain>
    </source>
</reference>
<keyword evidence="3" id="KW-1185">Reference proteome</keyword>
<evidence type="ECO:0000313" key="3">
    <source>
        <dbReference type="Proteomes" id="UP000051248"/>
    </source>
</evidence>
<dbReference type="PATRIC" id="fig|1423775.4.peg.628"/>
<dbReference type="STRING" id="1423775.FD03_GL000616"/>
<proteinExistence type="predicted"/>
<evidence type="ECO:0000256" key="1">
    <source>
        <dbReference type="SAM" id="Phobius"/>
    </source>
</evidence>
<name>A0A0R1K7S4_9LACO</name>
<dbReference type="RefSeq" id="WP_155832098.1">
    <property type="nucleotide sequence ID" value="NZ_AZDZ01000014.1"/>
</dbReference>
<evidence type="ECO:0000313" key="2">
    <source>
        <dbReference type="EMBL" id="KRK79484.1"/>
    </source>
</evidence>
<gene>
    <name evidence="2" type="ORF">FD03_GL000616</name>
</gene>
<keyword evidence="1" id="KW-0472">Membrane</keyword>
<accession>A0A0R1K7S4</accession>
<organism evidence="2 3">
    <name type="scientific">Companilactobacillus nodensis DSM 19682 = JCM 14932 = NBRC 107160</name>
    <dbReference type="NCBI Taxonomy" id="1423775"/>
    <lineage>
        <taxon>Bacteria</taxon>
        <taxon>Bacillati</taxon>
        <taxon>Bacillota</taxon>
        <taxon>Bacilli</taxon>
        <taxon>Lactobacillales</taxon>
        <taxon>Lactobacillaceae</taxon>
        <taxon>Companilactobacillus</taxon>
    </lineage>
</organism>
<feature type="transmembrane region" description="Helical" evidence="1">
    <location>
        <begin position="6"/>
        <end position="27"/>
    </location>
</feature>
<dbReference type="AlphaFoldDB" id="A0A0R1K7S4"/>
<sequence>MKVDFGTFYFGIVTAVLITYLVTKFGINGLFDMNVKPFKWFERLVTTLFE</sequence>
<dbReference type="Proteomes" id="UP000051248">
    <property type="component" value="Unassembled WGS sequence"/>
</dbReference>